<dbReference type="PROSITE" id="PS50923">
    <property type="entry name" value="SUSHI"/>
    <property type="match status" value="12"/>
</dbReference>
<proteinExistence type="predicted"/>
<feature type="disulfide bond" evidence="5">
    <location>
        <begin position="319"/>
        <end position="362"/>
    </location>
</feature>
<feature type="domain" description="Sushi" evidence="7">
    <location>
        <begin position="199"/>
        <end position="255"/>
    </location>
</feature>
<keyword evidence="8" id="KW-1185">Reference proteome</keyword>
<dbReference type="Gene3D" id="2.10.70.10">
    <property type="entry name" value="Complement Module, domain 1"/>
    <property type="match status" value="12"/>
</dbReference>
<keyword evidence="4 5" id="KW-1015">Disulfide bond</keyword>
<dbReference type="Proteomes" id="UP000221080">
    <property type="component" value="Chromosome 7"/>
</dbReference>
<feature type="disulfide bond" evidence="5">
    <location>
        <begin position="379"/>
        <end position="422"/>
    </location>
</feature>
<dbReference type="GO" id="GO:0005615">
    <property type="term" value="C:extracellular space"/>
    <property type="evidence" value="ECO:0007669"/>
    <property type="project" value="TreeGrafter"/>
</dbReference>
<feature type="domain" description="Sushi" evidence="7">
    <location>
        <begin position="22"/>
        <end position="78"/>
    </location>
</feature>
<name>A0A9F7TLF0_ICTPU</name>
<evidence type="ECO:0000256" key="2">
    <source>
        <dbReference type="ARBA" id="ARBA00022659"/>
    </source>
</evidence>
<feature type="domain" description="Sushi" evidence="7">
    <location>
        <begin position="689"/>
        <end position="742"/>
    </location>
</feature>
<feature type="domain" description="Sushi" evidence="7">
    <location>
        <begin position="258"/>
        <end position="314"/>
    </location>
</feature>
<evidence type="ECO:0000256" key="5">
    <source>
        <dbReference type="PROSITE-ProRule" id="PRU00302"/>
    </source>
</evidence>
<evidence type="ECO:0000256" key="3">
    <source>
        <dbReference type="ARBA" id="ARBA00022729"/>
    </source>
</evidence>
<reference evidence="9" key="2">
    <citation type="submission" date="2025-08" db="UniProtKB">
        <authorList>
            <consortium name="RefSeq"/>
        </authorList>
    </citation>
    <scope>IDENTIFICATION</scope>
    <source>
        <tissue evidence="9">Blood</tissue>
    </source>
</reference>
<dbReference type="InterPro" id="IPR000436">
    <property type="entry name" value="Sushi_SCR_CCP_dom"/>
</dbReference>
<feature type="domain" description="Sushi" evidence="7">
    <location>
        <begin position="437"/>
        <end position="494"/>
    </location>
</feature>
<feature type="domain" description="Sushi" evidence="7">
    <location>
        <begin position="80"/>
        <end position="137"/>
    </location>
</feature>
<accession>A0A9F7TLF0</accession>
<protein>
    <submittedName>
        <fullName evidence="9">Complement factor H isoform X1</fullName>
    </submittedName>
</protein>
<evidence type="ECO:0000313" key="9">
    <source>
        <dbReference type="RefSeq" id="XP_053537106.1"/>
    </source>
</evidence>
<dbReference type="PANTHER" id="PTHR45785:SF2">
    <property type="entry name" value="COMPLEMENT FACTOR H-RELATED"/>
    <property type="match status" value="1"/>
</dbReference>
<evidence type="ECO:0000313" key="8">
    <source>
        <dbReference type="Proteomes" id="UP000221080"/>
    </source>
</evidence>
<sequence>MKKKIIILAFSVWSCQAVMGQSSCTAPVVPNAKPKNELAASYPTGSFIGYVCDSGYEFVETHYALCEDGTWNLPVCKLQTSCTVPFVPNAKLADEFTAALYPTGSSVQFVCDRGSEFEGTKYALCKDGTWKLPVCKILDHAPCASPHVPNARPADALAESYPSGSSVRFGCDGGYEFEGTDSAQCEDGVWTLPVCKDVKSCLAPSVPNGQPANALKTLYGPGETLRFVCDSGYEFEGTRYAVCDDGSWRLPVCKVLDAACAAPNVPNAKPENELAASYPAGSSVRFGCDGGYEIEGTRYALCEDGTWRLPVCTLEKSPCSSEPAVRNARPADELRRSYNHGDTVQFICNRGYTFEDTDSAQCEDGTWKLPECIVEKSPCSSEPAVRNARPADELRRSYNHGDTVQFICNRGYTFQDTDSAQCENGTWKMPECIVEKSPCSSEPAVRNARPADELRRSYNHGDTVQFICNRGYTFEDTDSAQCEDGTWKLPECIDPTRCTAPRVANAQPSGTLESSYRSGDYVVFRCDRGYEFERRHPYATCADGTWRLPVCQKLCGTPSVPNARPTVGLSTSYSTGSYVSFKCNSGYEFVGEHYAKCVDGNWELPVCKSRDETVCSAPHVPNARPVVDLTLFYATGRTVRFVCDSGYEFEGTDTARCEGGIWSLPVCKGRGPHGGSLHPDPDAVLLPVRNCGTQPLIENGDVTELAGGNELKAQCKRLYKLTGPGTIRCVNGKWTEIPVCKPPCKLDRTKILRTYHPDKYLQEGETKRFYCSNTYQIDISCIDETPVYGECKCILCFIETPSTNLLTENFTISTATYIRGK</sequence>
<feature type="domain" description="Sushi" evidence="7">
    <location>
        <begin position="613"/>
        <end position="669"/>
    </location>
</feature>
<evidence type="ECO:0000256" key="1">
    <source>
        <dbReference type="ARBA" id="ARBA00004328"/>
    </source>
</evidence>
<feature type="domain" description="Sushi" evidence="7">
    <location>
        <begin position="377"/>
        <end position="434"/>
    </location>
</feature>
<comment type="subcellular location">
    <subcellularLocation>
        <location evidence="1">Virion</location>
    </subcellularLocation>
</comment>
<keyword evidence="2 5" id="KW-0768">Sushi</keyword>
<feature type="disulfide bond" evidence="5">
    <location>
        <begin position="439"/>
        <end position="482"/>
    </location>
</feature>
<dbReference type="KEGG" id="ipu:108267472"/>
<gene>
    <name evidence="9" type="primary">LOC108267472</name>
</gene>
<feature type="chain" id="PRO_5039945898" evidence="6">
    <location>
        <begin position="21"/>
        <end position="821"/>
    </location>
</feature>
<organism evidence="8 9">
    <name type="scientific">Ictalurus punctatus</name>
    <name type="common">Channel catfish</name>
    <name type="synonym">Silurus punctatus</name>
    <dbReference type="NCBI Taxonomy" id="7998"/>
    <lineage>
        <taxon>Eukaryota</taxon>
        <taxon>Metazoa</taxon>
        <taxon>Chordata</taxon>
        <taxon>Craniata</taxon>
        <taxon>Vertebrata</taxon>
        <taxon>Euteleostomi</taxon>
        <taxon>Actinopterygii</taxon>
        <taxon>Neopterygii</taxon>
        <taxon>Teleostei</taxon>
        <taxon>Ostariophysi</taxon>
        <taxon>Siluriformes</taxon>
        <taxon>Ictaluridae</taxon>
        <taxon>Ictalurus</taxon>
    </lineage>
</organism>
<dbReference type="SMART" id="SM00032">
    <property type="entry name" value="CCP"/>
    <property type="match status" value="12"/>
</dbReference>
<evidence type="ECO:0000256" key="6">
    <source>
        <dbReference type="SAM" id="SignalP"/>
    </source>
</evidence>
<keyword evidence="3 6" id="KW-0732">Signal</keyword>
<comment type="caution">
    <text evidence="5">Lacks conserved residue(s) required for the propagation of feature annotation.</text>
</comment>
<evidence type="ECO:0000256" key="4">
    <source>
        <dbReference type="ARBA" id="ARBA00023157"/>
    </source>
</evidence>
<feature type="disulfide bond" evidence="5">
    <location>
        <begin position="498"/>
        <end position="541"/>
    </location>
</feature>
<dbReference type="PANTHER" id="PTHR45785">
    <property type="entry name" value="COMPLEMENT FACTOR H-RELATED"/>
    <property type="match status" value="1"/>
</dbReference>
<dbReference type="GO" id="GO:0006956">
    <property type="term" value="P:complement activation"/>
    <property type="evidence" value="ECO:0007669"/>
    <property type="project" value="TreeGrafter"/>
</dbReference>
<dbReference type="InterPro" id="IPR051503">
    <property type="entry name" value="ComplSys_Reg/VirEntry_Med"/>
</dbReference>
<feature type="domain" description="Sushi" evidence="7">
    <location>
        <begin position="496"/>
        <end position="552"/>
    </location>
</feature>
<feature type="signal peptide" evidence="6">
    <location>
        <begin position="1"/>
        <end position="20"/>
    </location>
</feature>
<dbReference type="RefSeq" id="XP_053537106.1">
    <property type="nucleotide sequence ID" value="XM_053681131.1"/>
</dbReference>
<dbReference type="SUPFAM" id="SSF57535">
    <property type="entry name" value="Complement control module/SCR domain"/>
    <property type="match status" value="12"/>
</dbReference>
<reference evidence="8" key="1">
    <citation type="journal article" date="2016" name="Nat. Commun.">
        <title>The channel catfish genome sequence provides insights into the evolution of scale formation in teleosts.</title>
        <authorList>
            <person name="Liu Z."/>
            <person name="Liu S."/>
            <person name="Yao J."/>
            <person name="Bao L."/>
            <person name="Zhang J."/>
            <person name="Li Y."/>
            <person name="Jiang C."/>
            <person name="Sun L."/>
            <person name="Wang R."/>
            <person name="Zhang Y."/>
            <person name="Zhou T."/>
            <person name="Zeng Q."/>
            <person name="Fu Q."/>
            <person name="Gao S."/>
            <person name="Li N."/>
            <person name="Koren S."/>
            <person name="Jiang Y."/>
            <person name="Zimin A."/>
            <person name="Xu P."/>
            <person name="Phillippy A.M."/>
            <person name="Geng X."/>
            <person name="Song L."/>
            <person name="Sun F."/>
            <person name="Li C."/>
            <person name="Wang X."/>
            <person name="Chen A."/>
            <person name="Jin Y."/>
            <person name="Yuan Z."/>
            <person name="Yang Y."/>
            <person name="Tan S."/>
            <person name="Peatman E."/>
            <person name="Lu J."/>
            <person name="Qin Z."/>
            <person name="Dunham R."/>
            <person name="Li Z."/>
            <person name="Sonstegard T."/>
            <person name="Feng J."/>
            <person name="Danzmann R.G."/>
            <person name="Schroeder S."/>
            <person name="Scheffler B."/>
            <person name="Duke M.V."/>
            <person name="Ballard L."/>
            <person name="Kucuktas H."/>
            <person name="Kaltenboeck L."/>
            <person name="Liu H."/>
            <person name="Armbruster J."/>
            <person name="Xie Y."/>
            <person name="Kirby M.L."/>
            <person name="Tian Y."/>
            <person name="Flanagan M.E."/>
            <person name="Mu W."/>
            <person name="Waldbieser G.C."/>
        </authorList>
    </citation>
    <scope>NUCLEOTIDE SEQUENCE [LARGE SCALE GENOMIC DNA]</scope>
    <source>
        <strain evidence="8">SDA103</strain>
    </source>
</reference>
<feature type="domain" description="Sushi" evidence="7">
    <location>
        <begin position="553"/>
        <end position="609"/>
    </location>
</feature>
<dbReference type="InterPro" id="IPR035976">
    <property type="entry name" value="Sushi/SCR/CCP_sf"/>
</dbReference>
<dbReference type="OrthoDB" id="9984531at2759"/>
<feature type="domain" description="Sushi" evidence="7">
    <location>
        <begin position="141"/>
        <end position="197"/>
    </location>
</feature>
<dbReference type="Pfam" id="PF00084">
    <property type="entry name" value="Sushi"/>
    <property type="match status" value="11"/>
</dbReference>
<feature type="domain" description="Sushi" evidence="7">
    <location>
        <begin position="317"/>
        <end position="374"/>
    </location>
</feature>
<dbReference type="AlphaFoldDB" id="A0A9F7TLF0"/>
<dbReference type="GeneID" id="108267472"/>
<dbReference type="GO" id="GO:0001851">
    <property type="term" value="F:complement component C3b binding"/>
    <property type="evidence" value="ECO:0007669"/>
    <property type="project" value="TreeGrafter"/>
</dbReference>
<dbReference type="CDD" id="cd00033">
    <property type="entry name" value="CCP"/>
    <property type="match status" value="9"/>
</dbReference>
<evidence type="ECO:0000259" key="7">
    <source>
        <dbReference type="PROSITE" id="PS50923"/>
    </source>
</evidence>
<feature type="disulfide bond" evidence="5">
    <location>
        <begin position="82"/>
        <end position="125"/>
    </location>
</feature>